<protein>
    <submittedName>
        <fullName evidence="2">Uncharacterized protein</fullName>
    </submittedName>
</protein>
<dbReference type="Proteomes" id="UP000664405">
    <property type="component" value="Unassembled WGS sequence"/>
</dbReference>
<evidence type="ECO:0000313" key="2">
    <source>
        <dbReference type="EMBL" id="MBN8197410.1"/>
    </source>
</evidence>
<feature type="transmembrane region" description="Helical" evidence="1">
    <location>
        <begin position="25"/>
        <end position="50"/>
    </location>
</feature>
<keyword evidence="1" id="KW-0812">Transmembrane</keyword>
<dbReference type="RefSeq" id="WP_156480870.1">
    <property type="nucleotide sequence ID" value="NZ_JAEKJW010000002.1"/>
</dbReference>
<evidence type="ECO:0000313" key="3">
    <source>
        <dbReference type="Proteomes" id="UP000664405"/>
    </source>
</evidence>
<evidence type="ECO:0000256" key="1">
    <source>
        <dbReference type="SAM" id="Phobius"/>
    </source>
</evidence>
<keyword evidence="1" id="KW-0472">Membrane</keyword>
<accession>A0A8I1SK86</accession>
<comment type="caution">
    <text evidence="2">The sequence shown here is derived from an EMBL/GenBank/DDBJ whole genome shotgun (WGS) entry which is preliminary data.</text>
</comment>
<name>A0A8I1SK86_9PROT</name>
<sequence>MTPNSIDPIDQAIDEVENRSWLRKVVFGIAIFALFSCLLGMFFLVTRLIVPSGYF</sequence>
<dbReference type="AlphaFoldDB" id="A0A8I1SK86"/>
<reference evidence="2" key="1">
    <citation type="submission" date="2020-12" db="EMBL/GenBank/DDBJ databases">
        <title>Oil enriched cultivation method for isolating marine PHA-producing bacteria.</title>
        <authorList>
            <person name="Zheng W."/>
            <person name="Yu S."/>
            <person name="Huang Y."/>
        </authorList>
    </citation>
    <scope>NUCLEOTIDE SEQUENCE</scope>
    <source>
        <strain evidence="2">SY-2-3</strain>
    </source>
</reference>
<organism evidence="2 3">
    <name type="scientific">Thalassospira povalilytica</name>
    <dbReference type="NCBI Taxonomy" id="732237"/>
    <lineage>
        <taxon>Bacteria</taxon>
        <taxon>Pseudomonadati</taxon>
        <taxon>Pseudomonadota</taxon>
        <taxon>Alphaproteobacteria</taxon>
        <taxon>Rhodospirillales</taxon>
        <taxon>Thalassospiraceae</taxon>
        <taxon>Thalassospira</taxon>
    </lineage>
</organism>
<proteinExistence type="predicted"/>
<gene>
    <name evidence="2" type="ORF">JF547_13155</name>
</gene>
<dbReference type="EMBL" id="JAEKJW010000002">
    <property type="protein sequence ID" value="MBN8197410.1"/>
    <property type="molecule type" value="Genomic_DNA"/>
</dbReference>
<keyword evidence="1" id="KW-1133">Transmembrane helix</keyword>